<comment type="caution">
    <text evidence="1">The sequence shown here is derived from an EMBL/GenBank/DDBJ whole genome shotgun (WGS) entry which is preliminary data.</text>
</comment>
<organism evidence="1 2">
    <name type="scientific">Paraburkholderia rhizosphaerae</name>
    <dbReference type="NCBI Taxonomy" id="480658"/>
    <lineage>
        <taxon>Bacteria</taxon>
        <taxon>Pseudomonadati</taxon>
        <taxon>Pseudomonadota</taxon>
        <taxon>Betaproteobacteria</taxon>
        <taxon>Burkholderiales</taxon>
        <taxon>Burkholderiaceae</taxon>
        <taxon>Paraburkholderia</taxon>
    </lineage>
</organism>
<evidence type="ECO:0000313" key="1">
    <source>
        <dbReference type="EMBL" id="TDY50909.1"/>
    </source>
</evidence>
<dbReference type="RefSeq" id="WP_243849512.1">
    <property type="nucleotide sequence ID" value="NZ_JBHLUW010000003.1"/>
</dbReference>
<dbReference type="AlphaFoldDB" id="A0A4R8LT86"/>
<proteinExistence type="predicted"/>
<gene>
    <name evidence="1" type="ORF">BX592_108146</name>
</gene>
<evidence type="ECO:0008006" key="3">
    <source>
        <dbReference type="Google" id="ProtNLM"/>
    </source>
</evidence>
<dbReference type="EMBL" id="SORE01000008">
    <property type="protein sequence ID" value="TDY50909.1"/>
    <property type="molecule type" value="Genomic_DNA"/>
</dbReference>
<protein>
    <recommendedName>
        <fullName evidence="3">LysM domain-containing protein</fullName>
    </recommendedName>
</protein>
<sequence length="127" mass="13865">MSAAADTLKTLESILQGSAAGPQTFAPNSRYYGLPTLTVTLPDGRTVACVARRFVPPPERFAPLQHHTVAQGERIDNLAFQYFNDPLQYWRICDANRAMYPADLTRTIGSVLRITLPEHVPAPGGGV</sequence>
<accession>A0A4R8LT86</accession>
<name>A0A4R8LT86_9BURK</name>
<dbReference type="Proteomes" id="UP000295509">
    <property type="component" value="Unassembled WGS sequence"/>
</dbReference>
<reference evidence="1 2" key="1">
    <citation type="submission" date="2019-03" db="EMBL/GenBank/DDBJ databases">
        <title>Genomic Encyclopedia of Type Strains, Phase III (KMG-III): the genomes of soil and plant-associated and newly described type strains.</title>
        <authorList>
            <person name="Whitman W."/>
        </authorList>
    </citation>
    <scope>NUCLEOTIDE SEQUENCE [LARGE SCALE GENOMIC DNA]</scope>
    <source>
        <strain evidence="1 2">LMG 29544</strain>
    </source>
</reference>
<evidence type="ECO:0000313" key="2">
    <source>
        <dbReference type="Proteomes" id="UP000295509"/>
    </source>
</evidence>
<keyword evidence="2" id="KW-1185">Reference proteome</keyword>